<dbReference type="Gene3D" id="6.20.50.20">
    <property type="match status" value="1"/>
</dbReference>
<gene>
    <name evidence="6" type="ORF">FA10DRAFT_263621</name>
</gene>
<protein>
    <recommendedName>
        <fullName evidence="8">Rpr2-domain-containing protein</fullName>
    </recommendedName>
</protein>
<proteinExistence type="inferred from homology"/>
<feature type="region of interest" description="Disordered" evidence="5">
    <location>
        <begin position="105"/>
        <end position="251"/>
    </location>
</feature>
<sequence>MPRIAQHEAVQTLNYLFQSASYLSAVAGAPPSLAISRARQLVGLSKKATTRLDTSVKRSICRRCRAPLVLEGLTSCVRVKRSGPHGWVKVTRCLACTRTQIVPLGPGFDEESRRQKALKKREKRRAKAAEKRRRMAEAGEKNAQQETSRKRPISQRARRRASREKRATLEAMNEVNDRSALKKSIGPRRRSKRCDKDEVKQMGQDKDADIEMEPRDVPATSSSEAKRSRRRRKKALVAPSLDSPSIKDQASSVRLADALPRYTDRLRDSADWHRAVEKASEAGQLDQEQQSTLQLLRGDHIMAHGIGRGGVLGPS</sequence>
<evidence type="ECO:0000256" key="1">
    <source>
        <dbReference type="ARBA" id="ARBA00022694"/>
    </source>
</evidence>
<dbReference type="Pfam" id="PF04032">
    <property type="entry name" value="Rpr2"/>
    <property type="match status" value="1"/>
</dbReference>
<dbReference type="GO" id="GO:0008033">
    <property type="term" value="P:tRNA processing"/>
    <property type="evidence" value="ECO:0007669"/>
    <property type="project" value="UniProtKB-KW"/>
</dbReference>
<evidence type="ECO:0000256" key="4">
    <source>
        <dbReference type="ARBA" id="ARBA00038402"/>
    </source>
</evidence>
<dbReference type="InterPro" id="IPR007175">
    <property type="entry name" value="Rpr2/Snm1/Rpp21"/>
</dbReference>
<evidence type="ECO:0000256" key="2">
    <source>
        <dbReference type="ARBA" id="ARBA00022723"/>
    </source>
</evidence>
<name>A0A316YTI4_9BASI</name>
<dbReference type="GO" id="GO:0005655">
    <property type="term" value="C:nucleolar ribonuclease P complex"/>
    <property type="evidence" value="ECO:0007669"/>
    <property type="project" value="TreeGrafter"/>
</dbReference>
<feature type="compositionally biased region" description="Basic and acidic residues" evidence="5">
    <location>
        <begin position="194"/>
        <end position="216"/>
    </location>
</feature>
<evidence type="ECO:0000256" key="5">
    <source>
        <dbReference type="SAM" id="MobiDB-lite"/>
    </source>
</evidence>
<reference evidence="6 7" key="1">
    <citation type="journal article" date="2018" name="Mol. Biol. Evol.">
        <title>Broad Genomic Sampling Reveals a Smut Pathogenic Ancestry of the Fungal Clade Ustilaginomycotina.</title>
        <authorList>
            <person name="Kijpornyongpan T."/>
            <person name="Mondo S.J."/>
            <person name="Barry K."/>
            <person name="Sandor L."/>
            <person name="Lee J."/>
            <person name="Lipzen A."/>
            <person name="Pangilinan J."/>
            <person name="LaButti K."/>
            <person name="Hainaut M."/>
            <person name="Henrissat B."/>
            <person name="Grigoriev I.V."/>
            <person name="Spatafora J.W."/>
            <person name="Aime M.C."/>
        </authorList>
    </citation>
    <scope>NUCLEOTIDE SEQUENCE [LARGE SCALE GENOMIC DNA]</scope>
    <source>
        <strain evidence="6 7">MCA 4198</strain>
    </source>
</reference>
<organism evidence="6 7">
    <name type="scientific">Acaromyces ingoldii</name>
    <dbReference type="NCBI Taxonomy" id="215250"/>
    <lineage>
        <taxon>Eukaryota</taxon>
        <taxon>Fungi</taxon>
        <taxon>Dikarya</taxon>
        <taxon>Basidiomycota</taxon>
        <taxon>Ustilaginomycotina</taxon>
        <taxon>Exobasidiomycetes</taxon>
        <taxon>Exobasidiales</taxon>
        <taxon>Cryptobasidiaceae</taxon>
        <taxon>Acaromyces</taxon>
    </lineage>
</organism>
<comment type="similarity">
    <text evidence="4">Belongs to the eukaryotic/archaeal RNase P protein component 4 family.</text>
</comment>
<keyword evidence="2" id="KW-0479">Metal-binding</keyword>
<dbReference type="PANTHER" id="PTHR14742">
    <property type="entry name" value="RIBONUCLEASE P SUBUNIT P21"/>
    <property type="match status" value="1"/>
</dbReference>
<dbReference type="PANTHER" id="PTHR14742:SF0">
    <property type="entry name" value="RIBONUCLEASE P PROTEIN SUBUNIT P21"/>
    <property type="match status" value="1"/>
</dbReference>
<feature type="compositionally biased region" description="Basic residues" evidence="5">
    <location>
        <begin position="115"/>
        <end position="134"/>
    </location>
</feature>
<dbReference type="STRING" id="215250.A0A316YTI4"/>
<evidence type="ECO:0000256" key="3">
    <source>
        <dbReference type="ARBA" id="ARBA00022833"/>
    </source>
</evidence>
<dbReference type="GeneID" id="37042210"/>
<dbReference type="GO" id="GO:0046872">
    <property type="term" value="F:metal ion binding"/>
    <property type="evidence" value="ECO:0007669"/>
    <property type="project" value="UniProtKB-KW"/>
</dbReference>
<dbReference type="OrthoDB" id="128536at2759"/>
<accession>A0A316YTI4</accession>
<evidence type="ECO:0000313" key="7">
    <source>
        <dbReference type="Proteomes" id="UP000245768"/>
    </source>
</evidence>
<evidence type="ECO:0008006" key="8">
    <source>
        <dbReference type="Google" id="ProtNLM"/>
    </source>
</evidence>
<dbReference type="InParanoid" id="A0A316YTI4"/>
<dbReference type="EMBL" id="KZ819634">
    <property type="protein sequence ID" value="PWN92880.1"/>
    <property type="molecule type" value="Genomic_DNA"/>
</dbReference>
<keyword evidence="3" id="KW-0862">Zinc</keyword>
<keyword evidence="1" id="KW-0819">tRNA processing</keyword>
<dbReference type="AlphaFoldDB" id="A0A316YTI4"/>
<feature type="compositionally biased region" description="Polar residues" evidence="5">
    <location>
        <begin position="242"/>
        <end position="251"/>
    </location>
</feature>
<feature type="compositionally biased region" description="Basic residues" evidence="5">
    <location>
        <begin position="150"/>
        <end position="163"/>
    </location>
</feature>
<dbReference type="RefSeq" id="XP_025380078.1">
    <property type="nucleotide sequence ID" value="XM_025520294.1"/>
</dbReference>
<evidence type="ECO:0000313" key="6">
    <source>
        <dbReference type="EMBL" id="PWN92880.1"/>
    </source>
</evidence>
<keyword evidence="7" id="KW-1185">Reference proteome</keyword>
<dbReference type="Proteomes" id="UP000245768">
    <property type="component" value="Unassembled WGS sequence"/>
</dbReference>